<dbReference type="EC" id="3.2.1.52" evidence="3"/>
<evidence type="ECO:0000313" key="8">
    <source>
        <dbReference type="EMBL" id="KAK2140845.1"/>
    </source>
</evidence>
<gene>
    <name evidence="8" type="ORF">LSH36_1230g00007</name>
</gene>
<dbReference type="AlphaFoldDB" id="A0AAD9MPQ3"/>
<evidence type="ECO:0000256" key="6">
    <source>
        <dbReference type="SAM" id="Phobius"/>
    </source>
</evidence>
<evidence type="ECO:0000256" key="4">
    <source>
        <dbReference type="ARBA" id="ARBA00022801"/>
    </source>
</evidence>
<keyword evidence="6" id="KW-0472">Membrane</keyword>
<feature type="compositionally biased region" description="Basic and acidic residues" evidence="5">
    <location>
        <begin position="218"/>
        <end position="252"/>
    </location>
</feature>
<keyword evidence="6" id="KW-0812">Transmembrane</keyword>
<dbReference type="InterPro" id="IPR017853">
    <property type="entry name" value="GH"/>
</dbReference>
<accession>A0AAD9MPQ3</accession>
<evidence type="ECO:0000256" key="5">
    <source>
        <dbReference type="SAM" id="MobiDB-lite"/>
    </source>
</evidence>
<evidence type="ECO:0000313" key="9">
    <source>
        <dbReference type="Proteomes" id="UP001208570"/>
    </source>
</evidence>
<dbReference type="GO" id="GO:0004563">
    <property type="term" value="F:beta-N-acetylhexosaminidase activity"/>
    <property type="evidence" value="ECO:0007669"/>
    <property type="project" value="UniProtKB-EC"/>
</dbReference>
<name>A0AAD9MPQ3_9ANNE</name>
<reference evidence="8" key="1">
    <citation type="journal article" date="2023" name="Mol. Biol. Evol.">
        <title>Third-Generation Sequencing Reveals the Adaptive Role of the Epigenome in Three Deep-Sea Polychaetes.</title>
        <authorList>
            <person name="Perez M."/>
            <person name="Aroh O."/>
            <person name="Sun Y."/>
            <person name="Lan Y."/>
            <person name="Juniper S.K."/>
            <person name="Young C.R."/>
            <person name="Angers B."/>
            <person name="Qian P.Y."/>
        </authorList>
    </citation>
    <scope>NUCLEOTIDE SEQUENCE</scope>
    <source>
        <strain evidence="8">P08H-3</strain>
    </source>
</reference>
<evidence type="ECO:0000256" key="3">
    <source>
        <dbReference type="ARBA" id="ARBA00012663"/>
    </source>
</evidence>
<dbReference type="InterPro" id="IPR038901">
    <property type="entry name" value="HEXDC-like"/>
</dbReference>
<feature type="domain" description="Glycoside hydrolase family 20 catalytic" evidence="7">
    <location>
        <begin position="335"/>
        <end position="509"/>
    </location>
</feature>
<dbReference type="InterPro" id="IPR015883">
    <property type="entry name" value="Glyco_hydro_20_cat"/>
</dbReference>
<comment type="catalytic activity">
    <reaction evidence="1">
        <text>Hydrolysis of terminal non-reducing N-acetyl-D-hexosamine residues in N-acetyl-beta-D-hexosaminides.</text>
        <dbReference type="EC" id="3.2.1.52"/>
    </reaction>
</comment>
<proteinExistence type="inferred from homology"/>
<feature type="compositionally biased region" description="Polar residues" evidence="5">
    <location>
        <begin position="42"/>
        <end position="58"/>
    </location>
</feature>
<comment type="caution">
    <text evidence="8">The sequence shown here is derived from an EMBL/GenBank/DDBJ whole genome shotgun (WGS) entry which is preliminary data.</text>
</comment>
<feature type="compositionally biased region" description="Basic and acidic residues" evidence="5">
    <location>
        <begin position="87"/>
        <end position="199"/>
    </location>
</feature>
<feature type="region of interest" description="Disordered" evidence="5">
    <location>
        <begin position="31"/>
        <end position="267"/>
    </location>
</feature>
<comment type="similarity">
    <text evidence="2">Belongs to the glycosyl hydrolase 20 family.</text>
</comment>
<organism evidence="8 9">
    <name type="scientific">Paralvinella palmiformis</name>
    <dbReference type="NCBI Taxonomy" id="53620"/>
    <lineage>
        <taxon>Eukaryota</taxon>
        <taxon>Metazoa</taxon>
        <taxon>Spiralia</taxon>
        <taxon>Lophotrochozoa</taxon>
        <taxon>Annelida</taxon>
        <taxon>Polychaeta</taxon>
        <taxon>Sedentaria</taxon>
        <taxon>Canalipalpata</taxon>
        <taxon>Terebellida</taxon>
        <taxon>Terebelliformia</taxon>
        <taxon>Alvinellidae</taxon>
        <taxon>Paralvinella</taxon>
    </lineage>
</organism>
<evidence type="ECO:0000256" key="1">
    <source>
        <dbReference type="ARBA" id="ARBA00001231"/>
    </source>
</evidence>
<protein>
    <recommendedName>
        <fullName evidence="3">beta-N-acetylhexosaminidase</fullName>
        <ecNumber evidence="3">3.2.1.52</ecNumber>
    </recommendedName>
</protein>
<keyword evidence="6" id="KW-1133">Transmembrane helix</keyword>
<dbReference type="Proteomes" id="UP001208570">
    <property type="component" value="Unassembled WGS sequence"/>
</dbReference>
<feature type="transmembrane region" description="Helical" evidence="6">
    <location>
        <begin position="9"/>
        <end position="29"/>
    </location>
</feature>
<dbReference type="PANTHER" id="PTHR21040:SF8">
    <property type="entry name" value="BCDNA.GH04120"/>
    <property type="match status" value="1"/>
</dbReference>
<dbReference type="CDD" id="cd06565">
    <property type="entry name" value="GH20_GcnA-like"/>
    <property type="match status" value="1"/>
</dbReference>
<dbReference type="PANTHER" id="PTHR21040">
    <property type="entry name" value="BCDNA.GH04120"/>
    <property type="match status" value="1"/>
</dbReference>
<keyword evidence="9" id="KW-1185">Reference proteome</keyword>
<keyword evidence="4" id="KW-0378">Hydrolase</keyword>
<dbReference type="SUPFAM" id="SSF51445">
    <property type="entry name" value="(Trans)glycosidases"/>
    <property type="match status" value="1"/>
</dbReference>
<dbReference type="EMBL" id="JAODUP010001229">
    <property type="protein sequence ID" value="KAK2140845.1"/>
    <property type="molecule type" value="Genomic_DNA"/>
</dbReference>
<dbReference type="Pfam" id="PF00728">
    <property type="entry name" value="Glyco_hydro_20"/>
    <property type="match status" value="1"/>
</dbReference>
<sequence length="827" mass="94705">MVQCTGRSILMFSLVIMTLLVYSLTRIYMSKTPSSRKLAESSYRTSKRGPTSQQQQAKVTIGDQHPPKKEQLVQDSAGKKPNQMAERANEKESIEKEKLRKVETSDKQPEETKSEEKKPEEKKPEEKKPEEKKPEEEKPEEKKPEEKKPEEKKPEEKKPEEKKPEEKKPEEKKPEENKQSEPTKYDPKSLEDVKMKEQKVVQIDKTVEGQGNQVSPQPKKEVRNDEERKSGTLEKEEKQPEAKDGEKREVKQVQEQSSPDEKHIELDPDAIETNVPLEPNEAHKLVSQIQKTGNLLLDEFLSHQTPTAVPQMEKWVHLDLKGAAPSLEYLIQLVPLLKRSGATGLLIEYEDMFPYSAELEVIRARRAYSAESLRGFLQVVKNSGMEAVPLVQTFGHMEFVLKHTSFQHLREDQRYPAFLNPAKSEALALVQKMVSQVMSLHADSKYVHLGCDEVKVIGFSGESVAKMSLENYGKAELYMDHVRMLAKFVNDSFPGVKTLIWDDILRQIPVEALMRFRLGTYVEPVIWDYTKNVNIEITKEIWDSYAQVFSNVWVASAFKGASGSVQHLPDLSRHLQNHASWLKVIGDLRISHPNMNVKGFVLTGWSRYEHFSALCELLPASLPSLVACLQIIGNGTWNAEVIQRVSNLLRCSGPIFALNPETLRFEYAFRVPTIDELAEEKSKKQCHFPGDRIFYLILFYHHSVESFEKNFDPITGRTRGQCNRFSLGHSFADPFAIEKVCLRAAEKVSQAFLLIEKRIPAAFRSIYPDGVAREWLDEHVISFETWLEQYYNNLKTLASKPQVWGQRPENAVDRSLVDKGQQQLPNA</sequence>
<evidence type="ECO:0000256" key="2">
    <source>
        <dbReference type="ARBA" id="ARBA00006285"/>
    </source>
</evidence>
<evidence type="ECO:0000259" key="7">
    <source>
        <dbReference type="Pfam" id="PF00728"/>
    </source>
</evidence>
<dbReference type="GO" id="GO:0005975">
    <property type="term" value="P:carbohydrate metabolic process"/>
    <property type="evidence" value="ECO:0007669"/>
    <property type="project" value="InterPro"/>
</dbReference>
<dbReference type="Gene3D" id="3.20.20.80">
    <property type="entry name" value="Glycosidases"/>
    <property type="match status" value="1"/>
</dbReference>